<dbReference type="Proteomes" id="UP000184096">
    <property type="component" value="Chromosome I"/>
</dbReference>
<dbReference type="HAMAP" id="MF_00922">
    <property type="entry name" value="OM_assembly_BamD"/>
    <property type="match status" value="1"/>
</dbReference>
<evidence type="ECO:0000259" key="5">
    <source>
        <dbReference type="Pfam" id="PF13525"/>
    </source>
</evidence>
<comment type="similarity">
    <text evidence="4">Belongs to the BamD family.</text>
</comment>
<dbReference type="InterPro" id="IPR039565">
    <property type="entry name" value="BamD-like"/>
</dbReference>
<dbReference type="Gene3D" id="1.25.40.10">
    <property type="entry name" value="Tetratricopeptide repeat domain"/>
    <property type="match status" value="1"/>
</dbReference>
<evidence type="ECO:0000256" key="3">
    <source>
        <dbReference type="ARBA" id="ARBA00023237"/>
    </source>
</evidence>
<evidence type="ECO:0000313" key="6">
    <source>
        <dbReference type="EMBL" id="SHN80070.1"/>
    </source>
</evidence>
<dbReference type="CDD" id="cd15830">
    <property type="entry name" value="BamD"/>
    <property type="match status" value="1"/>
</dbReference>
<keyword evidence="1 4" id="KW-0732">Signal</keyword>
<keyword evidence="7" id="KW-1185">Reference proteome</keyword>
<evidence type="ECO:0000256" key="1">
    <source>
        <dbReference type="ARBA" id="ARBA00022729"/>
    </source>
</evidence>
<name>A0A1M7UB49_9BRAD</name>
<dbReference type="SUPFAM" id="SSF48452">
    <property type="entry name" value="TPR-like"/>
    <property type="match status" value="1"/>
</dbReference>
<dbReference type="RefSeq" id="WP_083587664.1">
    <property type="nucleotide sequence ID" value="NZ_LT670849.1"/>
</dbReference>
<feature type="domain" description="Outer membrane lipoprotein BamD-like" evidence="5">
    <location>
        <begin position="66"/>
        <end position="261"/>
    </location>
</feature>
<dbReference type="AlphaFoldDB" id="A0A1M7UB49"/>
<reference evidence="7" key="1">
    <citation type="submission" date="2016-11" db="EMBL/GenBank/DDBJ databases">
        <authorList>
            <person name="Varghese N."/>
            <person name="Submissions S."/>
        </authorList>
    </citation>
    <scope>NUCLEOTIDE SEQUENCE [LARGE SCALE GENOMIC DNA]</scope>
    <source>
        <strain evidence="7">GAS401</strain>
    </source>
</reference>
<evidence type="ECO:0000256" key="2">
    <source>
        <dbReference type="ARBA" id="ARBA00023136"/>
    </source>
</evidence>
<dbReference type="EMBL" id="LT670849">
    <property type="protein sequence ID" value="SHN80070.1"/>
    <property type="molecule type" value="Genomic_DNA"/>
</dbReference>
<evidence type="ECO:0000313" key="7">
    <source>
        <dbReference type="Proteomes" id="UP000184096"/>
    </source>
</evidence>
<comment type="subunit">
    <text evidence="4">Part of the Bam complex.</text>
</comment>
<comment type="function">
    <text evidence="4">Part of the outer membrane protein assembly complex, which is involved in assembly and insertion of beta-barrel proteins into the outer membrane.</text>
</comment>
<evidence type="ECO:0000256" key="4">
    <source>
        <dbReference type="HAMAP-Rule" id="MF_00922"/>
    </source>
</evidence>
<dbReference type="InterPro" id="IPR011990">
    <property type="entry name" value="TPR-like_helical_dom_sf"/>
</dbReference>
<dbReference type="InterPro" id="IPR017689">
    <property type="entry name" value="BamD"/>
</dbReference>
<keyword evidence="2 4" id="KW-0472">Membrane</keyword>
<accession>A0A1M7UB49</accession>
<dbReference type="GO" id="GO:0009279">
    <property type="term" value="C:cell outer membrane"/>
    <property type="evidence" value="ECO:0007669"/>
    <property type="project" value="UniProtKB-SubCell"/>
</dbReference>
<protein>
    <recommendedName>
        <fullName evidence="4">Outer membrane protein assembly factor BamD</fullName>
    </recommendedName>
</protein>
<dbReference type="GO" id="GO:0043165">
    <property type="term" value="P:Gram-negative-bacterium-type cell outer membrane assembly"/>
    <property type="evidence" value="ECO:0007669"/>
    <property type="project" value="UniProtKB-UniRule"/>
</dbReference>
<dbReference type="OrthoDB" id="9804044at2"/>
<proteinExistence type="inferred from homology"/>
<organism evidence="6 7">
    <name type="scientific">Bradyrhizobium erythrophlei</name>
    <dbReference type="NCBI Taxonomy" id="1437360"/>
    <lineage>
        <taxon>Bacteria</taxon>
        <taxon>Pseudomonadati</taxon>
        <taxon>Pseudomonadota</taxon>
        <taxon>Alphaproteobacteria</taxon>
        <taxon>Hyphomicrobiales</taxon>
        <taxon>Nitrobacteraceae</taxon>
        <taxon>Bradyrhizobium</taxon>
    </lineage>
</organism>
<keyword evidence="3 4" id="KW-0998">Cell outer membrane</keyword>
<gene>
    <name evidence="4" type="primary">bamD</name>
    <name evidence="6" type="ORF">SAMN05444170_4202</name>
</gene>
<dbReference type="Pfam" id="PF13525">
    <property type="entry name" value="YfiO"/>
    <property type="match status" value="1"/>
</dbReference>
<dbReference type="GO" id="GO:0051205">
    <property type="term" value="P:protein insertion into membrane"/>
    <property type="evidence" value="ECO:0007669"/>
    <property type="project" value="UniProtKB-UniRule"/>
</dbReference>
<dbReference type="NCBIfam" id="TIGR03302">
    <property type="entry name" value="OM_YfiO"/>
    <property type="match status" value="1"/>
</dbReference>
<comment type="subcellular location">
    <subcellularLocation>
        <location evidence="4">Cell outer membrane</location>
    </subcellularLocation>
</comment>
<sequence length="307" mass="34090">MSINRMALTLRLSNRWSLVALARQDVVRRLRVAAGLVVAATMLSACSSATELWDKVTQKDDTFVEQPAEQLYNEGLFLTNEKRDAKGGAKKFEEVDRQHPYSDLARKSLLMSAYAYYQANDYDSCIGAATRYVTLHPGSADAAYAQYLIAASHYDQITDVSRDQTRTEKAIAALEEVVRKYPTSEYAVSAKAKLEAARDQLAGREMNVGRQLLQKRNYIGAINRFKTVVTQYQTTRHVEEALARLTEAYMAVGIVGEAQTAAAVLGHNFPDSPWYKDAYNLVKGGGYEPTENTGSYISKAFKKLGLG</sequence>